<dbReference type="KEGG" id="nmo:Nmlp_2543"/>
<keyword evidence="2" id="KW-1185">Reference proteome</keyword>
<dbReference type="GeneID" id="42101592"/>
<name>M1Y2I0_NATM8</name>
<dbReference type="AlphaFoldDB" id="M1Y2I0"/>
<accession>M1Y2I0</accession>
<dbReference type="Proteomes" id="UP000011867">
    <property type="component" value="Chromosome"/>
</dbReference>
<proteinExistence type="predicted"/>
<reference evidence="1 2" key="1">
    <citation type="journal article" date="2013" name="Genome Announc.">
        <title>Genome of the haloarchaeon Natronomonas moolapensis, a neutrophilic member of a previously haloalkaliphilic genus.</title>
        <authorList>
            <person name="Dyall-Smith M.L."/>
            <person name="Pfeiffer F."/>
            <person name="Oberwinkler T."/>
            <person name="Klee K."/>
            <person name="Rampp M."/>
            <person name="Palm P."/>
            <person name="Gross K."/>
            <person name="Schuster S.C."/>
            <person name="Oesterhelt D."/>
        </authorList>
    </citation>
    <scope>NUCLEOTIDE SEQUENCE [LARGE SCALE GENOMIC DNA]</scope>
    <source>
        <strain evidence="2">DSM 18674 / JCM 14361 / 8.8.11</strain>
    </source>
</reference>
<dbReference type="STRING" id="268739.Nmlp_2543"/>
<evidence type="ECO:0000313" key="2">
    <source>
        <dbReference type="Proteomes" id="UP000011867"/>
    </source>
</evidence>
<protein>
    <submittedName>
        <fullName evidence="1">Uncharacterized protein</fullName>
    </submittedName>
</protein>
<sequence>MKSYLTPKRDATHAETVRRIPINGPVGLYRLDDGSHAVIAETDDETIELGVRDAAVSRKKGGSAPVELLPDARGIRVRNQNSKNPVSVKTTLREQQLAEGENTVIKDDCIIELGITTEIRATVERDRNTLSKEELKEKLGMKQEGDVMEGVSPAAHARAIAVNFRKATNESVPECRKYATELKNFVAEHEVEDPDYEPVLDELQQVTKRLENKSSGALRGSGIDEEWNEEIDLLADRAEKLYGRAD</sequence>
<dbReference type="EMBL" id="HF582854">
    <property type="protein sequence ID" value="CCQ36705.1"/>
    <property type="molecule type" value="Genomic_DNA"/>
</dbReference>
<dbReference type="OrthoDB" id="336258at2157"/>
<evidence type="ECO:0000313" key="1">
    <source>
        <dbReference type="EMBL" id="CCQ36705.1"/>
    </source>
</evidence>
<organism evidence="1 2">
    <name type="scientific">Natronomonas moolapensis (strain DSM 18674 / CECT 7526 / JCM 14361 / 8.8.11)</name>
    <dbReference type="NCBI Taxonomy" id="268739"/>
    <lineage>
        <taxon>Archaea</taxon>
        <taxon>Methanobacteriati</taxon>
        <taxon>Methanobacteriota</taxon>
        <taxon>Stenosarchaea group</taxon>
        <taxon>Halobacteria</taxon>
        <taxon>Halobacteriales</taxon>
        <taxon>Natronomonadaceae</taxon>
        <taxon>Natronomonas</taxon>
    </lineage>
</organism>
<dbReference type="RefSeq" id="WP_015409490.1">
    <property type="nucleotide sequence ID" value="NC_020388.1"/>
</dbReference>
<gene>
    <name evidence="1" type="ordered locus">Nmlp_2543</name>
</gene>
<dbReference type="eggNOG" id="arCOG13166">
    <property type="taxonomic scope" value="Archaea"/>
</dbReference>
<dbReference type="HOGENOM" id="CLU_1163782_0_0_2"/>